<comment type="caution">
    <text evidence="2">The sequence shown here is derived from an EMBL/GenBank/DDBJ whole genome shotgun (WGS) entry which is preliminary data.</text>
</comment>
<dbReference type="InterPro" id="IPR016187">
    <property type="entry name" value="CTDL_fold"/>
</dbReference>
<dbReference type="Proteomes" id="UP001595556">
    <property type="component" value="Unassembled WGS sequence"/>
</dbReference>
<protein>
    <submittedName>
        <fullName evidence="2">Formylglycine-generating enzyme family protein</fullName>
    </submittedName>
</protein>
<dbReference type="PANTHER" id="PTHR23150">
    <property type="entry name" value="SULFATASE MODIFYING FACTOR 1, 2"/>
    <property type="match status" value="1"/>
</dbReference>
<evidence type="ECO:0000313" key="2">
    <source>
        <dbReference type="EMBL" id="MFC3149057.1"/>
    </source>
</evidence>
<sequence>MVWIPPGRAPAVPGSTESQRWYNRFELLAPVAIGKFEITFAEWDACVAAGAAAGGCSRIPPEGVTEGMIFDSKWGRGRQPVINISWRDAQQYVAWLSRRTGQPYRLLSQIEFQYASRAGATTVWPWGDQLKAGAANCPGCGGKSTDKTLAVGSFPANAWGLHDMVGNVQEFVADCYGSRSQGSTSVANWENWVRLAEQPADGSPIDMCSSAVGRAAVTDPVFGSVGGRFNAVANNWLLFAQWIPDSATFNHTGFRVARDFAVPAPTVDPASLKPYRDCATCPELVNLPGGRFEMGTPYLSPEGATDSEYPLRWVTVKPFAIGRVEVTREQWDAFERTRAQATPVAAPVAAPGVNAGSTVPAAPSVPATAGCAPVQVGTNPGSIVLGAPNPGLSTLSPGFTQSADHPAVCVSRQDAKAYLEWLSATTGKKYRLPTEAEWEYAARAGSSERAPWRREGARSCEFANLRDQAFERAFAQSANRPCNDNFAYTAPVGAFKPNAWGLSDMLGNAAEHVEDCWQPSYTNAPVDGSALVAPQCTVFVTRGGSWYLLSGNLLTHAPGRSTRAQTQRDVVTGLRVVRERDTAQ</sequence>
<dbReference type="InterPro" id="IPR042095">
    <property type="entry name" value="SUMF_sf"/>
</dbReference>
<feature type="domain" description="Sulfatase-modifying factor enzyme-like" evidence="1">
    <location>
        <begin position="1"/>
        <end position="188"/>
    </location>
</feature>
<organism evidence="2 3">
    <name type="scientific">Piscinibacterium candidicorallinum</name>
    <dbReference type="NCBI Taxonomy" id="1793872"/>
    <lineage>
        <taxon>Bacteria</taxon>
        <taxon>Pseudomonadati</taxon>
        <taxon>Pseudomonadota</taxon>
        <taxon>Betaproteobacteria</taxon>
        <taxon>Burkholderiales</taxon>
        <taxon>Piscinibacterium</taxon>
    </lineage>
</organism>
<evidence type="ECO:0000313" key="3">
    <source>
        <dbReference type="Proteomes" id="UP001595556"/>
    </source>
</evidence>
<dbReference type="EMBL" id="JBHRTI010000010">
    <property type="protein sequence ID" value="MFC3149057.1"/>
    <property type="molecule type" value="Genomic_DNA"/>
</dbReference>
<feature type="domain" description="Sulfatase-modifying factor enzyme-like" evidence="1">
    <location>
        <begin position="281"/>
        <end position="578"/>
    </location>
</feature>
<dbReference type="SUPFAM" id="SSF56436">
    <property type="entry name" value="C-type lectin-like"/>
    <property type="match status" value="2"/>
</dbReference>
<evidence type="ECO:0000259" key="1">
    <source>
        <dbReference type="Pfam" id="PF03781"/>
    </source>
</evidence>
<dbReference type="Pfam" id="PF03781">
    <property type="entry name" value="FGE-sulfatase"/>
    <property type="match status" value="2"/>
</dbReference>
<name>A0ABV7H5U9_9BURK</name>
<dbReference type="Gene3D" id="3.90.1580.10">
    <property type="entry name" value="paralog of FGE (formylglycine-generating enzyme)"/>
    <property type="match status" value="2"/>
</dbReference>
<dbReference type="InterPro" id="IPR051043">
    <property type="entry name" value="Sulfatase_Mod_Factor_Kinase"/>
</dbReference>
<accession>A0ABV7H5U9</accession>
<proteinExistence type="predicted"/>
<reference evidence="3" key="1">
    <citation type="journal article" date="2019" name="Int. J. Syst. Evol. Microbiol.">
        <title>The Global Catalogue of Microorganisms (GCM) 10K type strain sequencing project: providing services to taxonomists for standard genome sequencing and annotation.</title>
        <authorList>
            <consortium name="The Broad Institute Genomics Platform"/>
            <consortium name="The Broad Institute Genome Sequencing Center for Infectious Disease"/>
            <person name="Wu L."/>
            <person name="Ma J."/>
        </authorList>
    </citation>
    <scope>NUCLEOTIDE SEQUENCE [LARGE SCALE GENOMIC DNA]</scope>
    <source>
        <strain evidence="3">KCTC 52168</strain>
    </source>
</reference>
<dbReference type="InterPro" id="IPR005532">
    <property type="entry name" value="SUMF_dom"/>
</dbReference>
<dbReference type="RefSeq" id="WP_377305522.1">
    <property type="nucleotide sequence ID" value="NZ_JBHRTI010000010.1"/>
</dbReference>
<keyword evidence="3" id="KW-1185">Reference proteome</keyword>
<gene>
    <name evidence="2" type="ORF">ACFOEN_15635</name>
</gene>
<dbReference type="PANTHER" id="PTHR23150:SF35">
    <property type="entry name" value="BLL6746 PROTEIN"/>
    <property type="match status" value="1"/>
</dbReference>